<evidence type="ECO:0000256" key="1">
    <source>
        <dbReference type="SAM" id="Phobius"/>
    </source>
</evidence>
<dbReference type="GeneID" id="10822784"/>
<accession>F7XMB2</accession>
<protein>
    <recommendedName>
        <fullName evidence="4">Outer membrane protein</fullName>
    </recommendedName>
</protein>
<dbReference type="RefSeq" id="WP_013898445.1">
    <property type="nucleotide sequence ID" value="NC_015676.1"/>
</dbReference>
<dbReference type="Proteomes" id="UP000006622">
    <property type="component" value="Chromosome"/>
</dbReference>
<evidence type="ECO:0000313" key="3">
    <source>
        <dbReference type="Proteomes" id="UP000006622"/>
    </source>
</evidence>
<dbReference type="PANTHER" id="PTHR34387">
    <property type="entry name" value="SLR1258 PROTEIN"/>
    <property type="match status" value="1"/>
</dbReference>
<dbReference type="HOGENOM" id="CLU_080344_1_0_2"/>
<dbReference type="InterPro" id="IPR007497">
    <property type="entry name" value="SIMPL/DUF541"/>
</dbReference>
<dbReference type="Pfam" id="PF04402">
    <property type="entry name" value="SIMPL"/>
    <property type="match status" value="1"/>
</dbReference>
<reference evidence="2" key="1">
    <citation type="submission" date="2010-07" db="EMBL/GenBank/DDBJ databases">
        <title>The complete genome of Methanosalsum zhilinae DSM 4017.</title>
        <authorList>
            <consortium name="US DOE Joint Genome Institute (JGI-PGF)"/>
            <person name="Lucas S."/>
            <person name="Copeland A."/>
            <person name="Lapidus A."/>
            <person name="Glavina del Rio T."/>
            <person name="Dalin E."/>
            <person name="Tice H."/>
            <person name="Bruce D."/>
            <person name="Goodwin L."/>
            <person name="Pitluck S."/>
            <person name="Kyrpides N."/>
            <person name="Mavromatis K."/>
            <person name="Ovchinnikova G."/>
            <person name="Daligault H."/>
            <person name="Detter J.C."/>
            <person name="Han C."/>
            <person name="Tapia R."/>
            <person name="Larimer F."/>
            <person name="Land M."/>
            <person name="Hauser L."/>
            <person name="Markowitz V."/>
            <person name="Cheng J.-F."/>
            <person name="Hugenholtz P."/>
            <person name="Woyke T."/>
            <person name="Wu D."/>
            <person name="Spring S."/>
            <person name="Schueler E."/>
            <person name="Brambilla E."/>
            <person name="Klenk H.-P."/>
            <person name="Eisen J.A."/>
        </authorList>
    </citation>
    <scope>NUCLEOTIDE SEQUENCE</scope>
    <source>
        <strain evidence="2">DSM 4017</strain>
    </source>
</reference>
<dbReference type="STRING" id="679901.Mzhil_1152"/>
<dbReference type="InterPro" id="IPR052022">
    <property type="entry name" value="26kDa_periplasmic_antigen"/>
</dbReference>
<evidence type="ECO:0008006" key="4">
    <source>
        <dbReference type="Google" id="ProtNLM"/>
    </source>
</evidence>
<keyword evidence="3" id="KW-1185">Reference proteome</keyword>
<dbReference type="OrthoDB" id="12132at2157"/>
<dbReference type="GO" id="GO:0006974">
    <property type="term" value="P:DNA damage response"/>
    <property type="evidence" value="ECO:0007669"/>
    <property type="project" value="TreeGrafter"/>
</dbReference>
<dbReference type="EMBL" id="CP002101">
    <property type="protein sequence ID" value="AEH61008.1"/>
    <property type="molecule type" value="Genomic_DNA"/>
</dbReference>
<evidence type="ECO:0000313" key="2">
    <source>
        <dbReference type="EMBL" id="AEH61008.1"/>
    </source>
</evidence>
<gene>
    <name evidence="2" type="ordered locus">Mzhil_1152</name>
</gene>
<dbReference type="KEGG" id="mzh:Mzhil_1152"/>
<dbReference type="AlphaFoldDB" id="F7XMB2"/>
<keyword evidence="1" id="KW-0472">Membrane</keyword>
<proteinExistence type="predicted"/>
<sequence precursor="true">MSQENNKDKLYYVIIALSIVLVLMAATLYAGSIGASDRSSENTMQMSGNAEMMVVPDTATLSIGVEVRAPTADEATQENAAIMNAVIDELRDIGLQDREIQTSRVSVYPVYNYEGRTPTIEGYAASNNVQITTTMLDSLGEMIDRSAAAGANQIGGISFTVSDEKQKELREDLISEAVADASSKAEILAENLGVEIIGVKTSSISEGTQPRIFYEEAVARDAAPEPTPIEPGESRVSMSVQVTYIIG</sequence>
<dbReference type="Gene3D" id="3.30.70.2970">
    <property type="entry name" value="Protein of unknown function (DUF541), domain 2"/>
    <property type="match status" value="1"/>
</dbReference>
<dbReference type="Gene3D" id="3.30.110.170">
    <property type="entry name" value="Protein of unknown function (DUF541), domain 1"/>
    <property type="match status" value="1"/>
</dbReference>
<keyword evidence="1" id="KW-1133">Transmembrane helix</keyword>
<dbReference type="PANTHER" id="PTHR34387:SF2">
    <property type="entry name" value="SLR1258 PROTEIN"/>
    <property type="match status" value="1"/>
</dbReference>
<keyword evidence="1" id="KW-0812">Transmembrane</keyword>
<feature type="transmembrane region" description="Helical" evidence="1">
    <location>
        <begin position="12"/>
        <end position="31"/>
    </location>
</feature>
<name>F7XMB2_METZD</name>
<organism evidence="2 3">
    <name type="scientific">Methanosalsum zhilinae (strain DSM 4017 / NBRC 107636 / OCM 62 / WeN5)</name>
    <name type="common">Methanohalophilus zhilinae</name>
    <dbReference type="NCBI Taxonomy" id="679901"/>
    <lineage>
        <taxon>Archaea</taxon>
        <taxon>Methanobacteriati</taxon>
        <taxon>Methanobacteriota</taxon>
        <taxon>Stenosarchaea group</taxon>
        <taxon>Methanomicrobia</taxon>
        <taxon>Methanosarcinales</taxon>
        <taxon>Methanosarcinaceae</taxon>
        <taxon>Methanosalsum</taxon>
    </lineage>
</organism>